<reference evidence="6" key="1">
    <citation type="journal article" date="2023" name="Commun. Biol.">
        <title>Genome analysis of Parmales, the sister group of diatoms, reveals the evolutionary specialization of diatoms from phago-mixotrophs to photoautotrophs.</title>
        <authorList>
            <person name="Ban H."/>
            <person name="Sato S."/>
            <person name="Yoshikawa S."/>
            <person name="Yamada K."/>
            <person name="Nakamura Y."/>
            <person name="Ichinomiya M."/>
            <person name="Sato N."/>
            <person name="Blanc-Mathieu R."/>
            <person name="Endo H."/>
            <person name="Kuwata A."/>
            <person name="Ogata H."/>
        </authorList>
    </citation>
    <scope>NUCLEOTIDE SEQUENCE [LARGE SCALE GENOMIC DNA]</scope>
    <source>
        <strain evidence="6">NIES 3700</strain>
    </source>
</reference>
<dbReference type="Proteomes" id="UP001165122">
    <property type="component" value="Unassembled WGS sequence"/>
</dbReference>
<evidence type="ECO:0000256" key="1">
    <source>
        <dbReference type="ARBA" id="ARBA00001911"/>
    </source>
</evidence>
<dbReference type="Gene3D" id="3.90.25.10">
    <property type="entry name" value="UDP-galactose 4-epimerase, domain 1"/>
    <property type="match status" value="1"/>
</dbReference>
<dbReference type="PANTHER" id="PTHR43000">
    <property type="entry name" value="DTDP-D-GLUCOSE 4,6-DEHYDRATASE-RELATED"/>
    <property type="match status" value="1"/>
</dbReference>
<dbReference type="GO" id="GO:0008460">
    <property type="term" value="F:dTDP-glucose 4,6-dehydratase activity"/>
    <property type="evidence" value="ECO:0007669"/>
    <property type="project" value="InterPro"/>
</dbReference>
<keyword evidence="2" id="KW-0520">NAD</keyword>
<dbReference type="EMBL" id="BRXW01000908">
    <property type="protein sequence ID" value="GMH78684.1"/>
    <property type="molecule type" value="Genomic_DNA"/>
</dbReference>
<evidence type="ECO:0000256" key="2">
    <source>
        <dbReference type="ARBA" id="ARBA00023027"/>
    </source>
</evidence>
<dbReference type="InterPro" id="IPR005888">
    <property type="entry name" value="dTDP_Gluc_deHydtase"/>
</dbReference>
<comment type="caution">
    <text evidence="5">The sequence shown here is derived from an EMBL/GenBank/DDBJ whole genome shotgun (WGS) entry which is preliminary data.</text>
</comment>
<evidence type="ECO:0000313" key="5">
    <source>
        <dbReference type="EMBL" id="GMH78684.1"/>
    </source>
</evidence>
<name>A0A9W7B2D5_9STRA</name>
<protein>
    <recommendedName>
        <fullName evidence="4">NAD(P)-binding domain-containing protein</fullName>
    </recommendedName>
</protein>
<dbReference type="GO" id="GO:0009225">
    <property type="term" value="P:nucleotide-sugar metabolic process"/>
    <property type="evidence" value="ECO:0007669"/>
    <property type="project" value="InterPro"/>
</dbReference>
<sequence>MAEYAPKNILITGGAGFIASHVVIRLCKNHPEYNIINFDCLDYCSCIANLEEVASLPNYKFVKGDITSSDLVTYVLREENIDTIMHFAAQTHVDNSFGNSFQFTHNNIFGTHVLLESAKLCSSIKRFIHVSTDEVYGEGEDFETDPMKETHILEPTNPYAATKAGAEFLVKSYHRSFDLPIIITRGNNVYGPHQYPEKMIPKFTNQLLRGRAVTLHGDGSNTRNFLYVKDVAAAFDCVLHKGKIGEIYNIGGSNELPNVEVAKQIMKCLDLEARQEELITFVPDRMFNDLRYTINCSKLAALGWTETTPWEEGLKSTVEWYKEFTSRYGNIDSALVAHPRQGMKQN</sequence>
<dbReference type="OrthoDB" id="16464at2759"/>
<accession>A0A9W7B2D5</accession>
<keyword evidence="3" id="KW-0456">Lyase</keyword>
<proteinExistence type="predicted"/>
<dbReference type="SUPFAM" id="SSF51735">
    <property type="entry name" value="NAD(P)-binding Rossmann-fold domains"/>
    <property type="match status" value="1"/>
</dbReference>
<gene>
    <name evidence="5" type="ORF">TrLO_g1556</name>
</gene>
<evidence type="ECO:0000259" key="4">
    <source>
        <dbReference type="Pfam" id="PF16363"/>
    </source>
</evidence>
<keyword evidence="6" id="KW-1185">Reference proteome</keyword>
<dbReference type="CDD" id="cd05246">
    <property type="entry name" value="dTDP_GD_SDR_e"/>
    <property type="match status" value="1"/>
</dbReference>
<dbReference type="InterPro" id="IPR036291">
    <property type="entry name" value="NAD(P)-bd_dom_sf"/>
</dbReference>
<evidence type="ECO:0000256" key="3">
    <source>
        <dbReference type="ARBA" id="ARBA00023239"/>
    </source>
</evidence>
<dbReference type="InterPro" id="IPR016040">
    <property type="entry name" value="NAD(P)-bd_dom"/>
</dbReference>
<feature type="domain" description="NAD(P)-binding" evidence="4">
    <location>
        <begin position="10"/>
        <end position="316"/>
    </location>
</feature>
<comment type="cofactor">
    <cofactor evidence="1">
        <name>NAD(+)</name>
        <dbReference type="ChEBI" id="CHEBI:57540"/>
    </cofactor>
</comment>
<dbReference type="Pfam" id="PF16363">
    <property type="entry name" value="GDP_Man_Dehyd"/>
    <property type="match status" value="1"/>
</dbReference>
<evidence type="ECO:0000313" key="6">
    <source>
        <dbReference type="Proteomes" id="UP001165122"/>
    </source>
</evidence>
<dbReference type="FunFam" id="3.40.50.720:FF:000304">
    <property type="entry name" value="UDP-glucose 4,6-dehydratase"/>
    <property type="match status" value="1"/>
</dbReference>
<dbReference type="AlphaFoldDB" id="A0A9W7B2D5"/>
<organism evidence="5 6">
    <name type="scientific">Triparma laevis f. longispina</name>
    <dbReference type="NCBI Taxonomy" id="1714387"/>
    <lineage>
        <taxon>Eukaryota</taxon>
        <taxon>Sar</taxon>
        <taxon>Stramenopiles</taxon>
        <taxon>Ochrophyta</taxon>
        <taxon>Bolidophyceae</taxon>
        <taxon>Parmales</taxon>
        <taxon>Triparmaceae</taxon>
        <taxon>Triparma</taxon>
    </lineage>
</organism>
<dbReference type="Gene3D" id="3.40.50.720">
    <property type="entry name" value="NAD(P)-binding Rossmann-like Domain"/>
    <property type="match status" value="1"/>
</dbReference>